<keyword evidence="4" id="KW-0732">Signal</keyword>
<keyword evidence="3 9" id="KW-0812">Transmembrane</keyword>
<comment type="subcellular location">
    <subcellularLocation>
        <location evidence="1">Membrane</location>
        <topology evidence="1">Single-pass type I membrane protein</topology>
    </subcellularLocation>
</comment>
<dbReference type="AlphaFoldDB" id="A0A1A9ZYK0"/>
<dbReference type="GO" id="GO:0016020">
    <property type="term" value="C:membrane"/>
    <property type="evidence" value="ECO:0007669"/>
    <property type="project" value="UniProtKB-SubCell"/>
</dbReference>
<evidence type="ECO:0000313" key="11">
    <source>
        <dbReference type="Proteomes" id="UP000092445"/>
    </source>
</evidence>
<feature type="transmembrane region" description="Helical" evidence="9">
    <location>
        <begin position="138"/>
        <end position="159"/>
    </location>
</feature>
<evidence type="ECO:0000256" key="9">
    <source>
        <dbReference type="SAM" id="Phobius"/>
    </source>
</evidence>
<feature type="compositionally biased region" description="Polar residues" evidence="8">
    <location>
        <begin position="57"/>
        <end position="70"/>
    </location>
</feature>
<dbReference type="InterPro" id="IPR009565">
    <property type="entry name" value="FAM174-like"/>
</dbReference>
<keyword evidence="7" id="KW-0325">Glycoprotein</keyword>
<dbReference type="STRING" id="7398.A0A1A9ZYK0"/>
<dbReference type="Pfam" id="PF06679">
    <property type="entry name" value="DUF1180"/>
    <property type="match status" value="1"/>
</dbReference>
<evidence type="ECO:0000256" key="6">
    <source>
        <dbReference type="ARBA" id="ARBA00023136"/>
    </source>
</evidence>
<sequence length="211" mass="24415">MALLLKQYRGNHDDGNYNLYLYLLYALVMQIIQVEGEESLVALKEQGTVKKQLKNDPASQSPFVETNPPTDNEKPVVIEKVKHEDYEDSFPSKTKEQFKEQQQPSEKMIEKFDIAKQISSHQESIMKQNEDISDSLKAGFYFFLALSSSAVIFILYKVYRLRLSRAERKYGVQGDRTTQELTPLPMAIDDGHSDDEDQTLFDVQRQQLRIL</sequence>
<feature type="region of interest" description="Disordered" evidence="8">
    <location>
        <begin position="51"/>
        <end position="73"/>
    </location>
</feature>
<evidence type="ECO:0000256" key="3">
    <source>
        <dbReference type="ARBA" id="ARBA00022692"/>
    </source>
</evidence>
<evidence type="ECO:0000256" key="2">
    <source>
        <dbReference type="ARBA" id="ARBA00006986"/>
    </source>
</evidence>
<reference evidence="11" key="1">
    <citation type="submission" date="2014-03" db="EMBL/GenBank/DDBJ databases">
        <authorList>
            <person name="Aksoy S."/>
            <person name="Warren W."/>
            <person name="Wilson R.K."/>
        </authorList>
    </citation>
    <scope>NUCLEOTIDE SEQUENCE [LARGE SCALE GENOMIC DNA]</scope>
    <source>
        <strain evidence="11">IAEA</strain>
    </source>
</reference>
<dbReference type="EnsemblMetazoa" id="GPAI028959-RA">
    <property type="protein sequence ID" value="GPAI028959-PA"/>
    <property type="gene ID" value="GPAI028959"/>
</dbReference>
<keyword evidence="6 9" id="KW-0472">Membrane</keyword>
<evidence type="ECO:0000256" key="4">
    <source>
        <dbReference type="ARBA" id="ARBA00022729"/>
    </source>
</evidence>
<dbReference type="PANTHER" id="PTHR28607:SF4">
    <property type="entry name" value="TRANSMEMBRANE PROTEIN"/>
    <property type="match status" value="1"/>
</dbReference>
<dbReference type="PANTHER" id="PTHR28607">
    <property type="entry name" value="EXPRESSED PROTEIN"/>
    <property type="match status" value="1"/>
</dbReference>
<organism evidence="10 11">
    <name type="scientific">Glossina pallidipes</name>
    <name type="common">Tsetse fly</name>
    <dbReference type="NCBI Taxonomy" id="7398"/>
    <lineage>
        <taxon>Eukaryota</taxon>
        <taxon>Metazoa</taxon>
        <taxon>Ecdysozoa</taxon>
        <taxon>Arthropoda</taxon>
        <taxon>Hexapoda</taxon>
        <taxon>Insecta</taxon>
        <taxon>Pterygota</taxon>
        <taxon>Neoptera</taxon>
        <taxon>Endopterygota</taxon>
        <taxon>Diptera</taxon>
        <taxon>Brachycera</taxon>
        <taxon>Muscomorpha</taxon>
        <taxon>Hippoboscoidea</taxon>
        <taxon>Glossinidae</taxon>
        <taxon>Glossina</taxon>
    </lineage>
</organism>
<evidence type="ECO:0000256" key="7">
    <source>
        <dbReference type="ARBA" id="ARBA00023180"/>
    </source>
</evidence>
<evidence type="ECO:0000256" key="1">
    <source>
        <dbReference type="ARBA" id="ARBA00004479"/>
    </source>
</evidence>
<protein>
    <submittedName>
        <fullName evidence="10">Uncharacterized protein</fullName>
    </submittedName>
</protein>
<accession>A0A1A9ZYK0</accession>
<evidence type="ECO:0000256" key="8">
    <source>
        <dbReference type="SAM" id="MobiDB-lite"/>
    </source>
</evidence>
<comment type="similarity">
    <text evidence="2">Belongs to the FAM174 family.</text>
</comment>
<dbReference type="Proteomes" id="UP000092445">
    <property type="component" value="Unassembled WGS sequence"/>
</dbReference>
<keyword evidence="11" id="KW-1185">Reference proteome</keyword>
<reference evidence="10" key="2">
    <citation type="submission" date="2020-05" db="UniProtKB">
        <authorList>
            <consortium name="EnsemblMetazoa"/>
        </authorList>
    </citation>
    <scope>IDENTIFICATION</scope>
    <source>
        <strain evidence="10">IAEA</strain>
    </source>
</reference>
<evidence type="ECO:0000256" key="5">
    <source>
        <dbReference type="ARBA" id="ARBA00022989"/>
    </source>
</evidence>
<proteinExistence type="inferred from homology"/>
<dbReference type="VEuPathDB" id="VectorBase:GPAI028959"/>
<name>A0A1A9ZYK0_GLOPL</name>
<keyword evidence="5 9" id="KW-1133">Transmembrane helix</keyword>
<evidence type="ECO:0000313" key="10">
    <source>
        <dbReference type="EnsemblMetazoa" id="GPAI028959-PA"/>
    </source>
</evidence>